<dbReference type="EnsemblPlants" id="AET3Gv20530400.7">
    <property type="protein sequence ID" value="AET3Gv20530400.7"/>
    <property type="gene ID" value="AET3Gv20530400"/>
</dbReference>
<proteinExistence type="predicted"/>
<reference evidence="3" key="2">
    <citation type="journal article" date="2017" name="Nat. Plants">
        <title>The Aegilops tauschii genome reveals multiple impacts of transposons.</title>
        <authorList>
            <person name="Zhao G."/>
            <person name="Zou C."/>
            <person name="Li K."/>
            <person name="Wang K."/>
            <person name="Li T."/>
            <person name="Gao L."/>
            <person name="Zhang X."/>
            <person name="Wang H."/>
            <person name="Yang Z."/>
            <person name="Liu X."/>
            <person name="Jiang W."/>
            <person name="Mao L."/>
            <person name="Kong X."/>
            <person name="Jiao Y."/>
            <person name="Jia J."/>
        </authorList>
    </citation>
    <scope>NUCLEOTIDE SEQUENCE [LARGE SCALE GENOMIC DNA]</scope>
    <source>
        <strain evidence="3">cv. AL8/78</strain>
    </source>
</reference>
<name>A0A453F0G2_AEGTS</name>
<accession>A0A453F0G2</accession>
<dbReference type="AlphaFoldDB" id="A0A453F0G2"/>
<reference evidence="2" key="4">
    <citation type="submission" date="2019-03" db="UniProtKB">
        <authorList>
            <consortium name="EnsemblPlants"/>
        </authorList>
    </citation>
    <scope>IDENTIFICATION</scope>
</reference>
<evidence type="ECO:0000256" key="1">
    <source>
        <dbReference type="SAM" id="Phobius"/>
    </source>
</evidence>
<keyword evidence="1" id="KW-0472">Membrane</keyword>
<reference evidence="3" key="1">
    <citation type="journal article" date="2014" name="Science">
        <title>Ancient hybridizations among the ancestral genomes of bread wheat.</title>
        <authorList>
            <consortium name="International Wheat Genome Sequencing Consortium,"/>
            <person name="Marcussen T."/>
            <person name="Sandve S.R."/>
            <person name="Heier L."/>
            <person name="Spannagl M."/>
            <person name="Pfeifer M."/>
            <person name="Jakobsen K.S."/>
            <person name="Wulff B.B."/>
            <person name="Steuernagel B."/>
            <person name="Mayer K.F."/>
            <person name="Olsen O.A."/>
        </authorList>
    </citation>
    <scope>NUCLEOTIDE SEQUENCE [LARGE SCALE GENOMIC DNA]</scope>
    <source>
        <strain evidence="3">cv. AL8/78</strain>
    </source>
</reference>
<protein>
    <submittedName>
        <fullName evidence="2">Uncharacterized protein</fullName>
    </submittedName>
</protein>
<dbReference type="Gramene" id="AET3Gv20530400.7">
    <property type="protein sequence ID" value="AET3Gv20530400.7"/>
    <property type="gene ID" value="AET3Gv20530400"/>
</dbReference>
<feature type="transmembrane region" description="Helical" evidence="1">
    <location>
        <begin position="61"/>
        <end position="78"/>
    </location>
</feature>
<organism evidence="2 3">
    <name type="scientific">Aegilops tauschii subsp. strangulata</name>
    <name type="common">Goatgrass</name>
    <dbReference type="NCBI Taxonomy" id="200361"/>
    <lineage>
        <taxon>Eukaryota</taxon>
        <taxon>Viridiplantae</taxon>
        <taxon>Streptophyta</taxon>
        <taxon>Embryophyta</taxon>
        <taxon>Tracheophyta</taxon>
        <taxon>Spermatophyta</taxon>
        <taxon>Magnoliopsida</taxon>
        <taxon>Liliopsida</taxon>
        <taxon>Poales</taxon>
        <taxon>Poaceae</taxon>
        <taxon>BOP clade</taxon>
        <taxon>Pooideae</taxon>
        <taxon>Triticodae</taxon>
        <taxon>Triticeae</taxon>
        <taxon>Triticinae</taxon>
        <taxon>Aegilops</taxon>
    </lineage>
</organism>
<sequence>RGFCLFVGGGVSDSRRVFIAATAVWQLVTWEGFHTATCDLFSLVFVFPFALFALRRTITAVYTRLAAFAFAFAWYFVIT</sequence>
<evidence type="ECO:0000313" key="2">
    <source>
        <dbReference type="EnsemblPlants" id="AET3Gv20530400.7"/>
    </source>
</evidence>
<keyword evidence="1" id="KW-1133">Transmembrane helix</keyword>
<reference evidence="2" key="5">
    <citation type="journal article" date="2021" name="G3 (Bethesda)">
        <title>Aegilops tauschii genome assembly Aet v5.0 features greater sequence contiguity and improved annotation.</title>
        <authorList>
            <person name="Wang L."/>
            <person name="Zhu T."/>
            <person name="Rodriguez J.C."/>
            <person name="Deal K.R."/>
            <person name="Dubcovsky J."/>
            <person name="McGuire P.E."/>
            <person name="Lux T."/>
            <person name="Spannagl M."/>
            <person name="Mayer K.F.X."/>
            <person name="Baldrich P."/>
            <person name="Meyers B.C."/>
            <person name="Huo N."/>
            <person name="Gu Y.Q."/>
            <person name="Zhou H."/>
            <person name="Devos K.M."/>
            <person name="Bennetzen J.L."/>
            <person name="Unver T."/>
            <person name="Budak H."/>
            <person name="Gulick P.J."/>
            <person name="Galiba G."/>
            <person name="Kalapos B."/>
            <person name="Nelson D.R."/>
            <person name="Li P."/>
            <person name="You F.M."/>
            <person name="Luo M.C."/>
            <person name="Dvorak J."/>
        </authorList>
    </citation>
    <scope>NUCLEOTIDE SEQUENCE [LARGE SCALE GENOMIC DNA]</scope>
    <source>
        <strain evidence="2">cv. AL8/78</strain>
    </source>
</reference>
<keyword evidence="1" id="KW-0812">Transmembrane</keyword>
<feature type="transmembrane region" description="Helical" evidence="1">
    <location>
        <begin position="33"/>
        <end position="54"/>
    </location>
</feature>
<keyword evidence="3" id="KW-1185">Reference proteome</keyword>
<evidence type="ECO:0000313" key="3">
    <source>
        <dbReference type="Proteomes" id="UP000015105"/>
    </source>
</evidence>
<dbReference type="Proteomes" id="UP000015105">
    <property type="component" value="Chromosome 3D"/>
</dbReference>
<reference evidence="2" key="3">
    <citation type="journal article" date="2017" name="Nature">
        <title>Genome sequence of the progenitor of the wheat D genome Aegilops tauschii.</title>
        <authorList>
            <person name="Luo M.C."/>
            <person name="Gu Y.Q."/>
            <person name="Puiu D."/>
            <person name="Wang H."/>
            <person name="Twardziok S.O."/>
            <person name="Deal K.R."/>
            <person name="Huo N."/>
            <person name="Zhu T."/>
            <person name="Wang L."/>
            <person name="Wang Y."/>
            <person name="McGuire P.E."/>
            <person name="Liu S."/>
            <person name="Long H."/>
            <person name="Ramasamy R.K."/>
            <person name="Rodriguez J.C."/>
            <person name="Van S.L."/>
            <person name="Yuan L."/>
            <person name="Wang Z."/>
            <person name="Xia Z."/>
            <person name="Xiao L."/>
            <person name="Anderson O.D."/>
            <person name="Ouyang S."/>
            <person name="Liang Y."/>
            <person name="Zimin A.V."/>
            <person name="Pertea G."/>
            <person name="Qi P."/>
            <person name="Bennetzen J.L."/>
            <person name="Dai X."/>
            <person name="Dawson M.W."/>
            <person name="Muller H.G."/>
            <person name="Kugler K."/>
            <person name="Rivarola-Duarte L."/>
            <person name="Spannagl M."/>
            <person name="Mayer K.F.X."/>
            <person name="Lu F.H."/>
            <person name="Bevan M.W."/>
            <person name="Leroy P."/>
            <person name="Li P."/>
            <person name="You F.M."/>
            <person name="Sun Q."/>
            <person name="Liu Z."/>
            <person name="Lyons E."/>
            <person name="Wicker T."/>
            <person name="Salzberg S.L."/>
            <person name="Devos K.M."/>
            <person name="Dvorak J."/>
        </authorList>
    </citation>
    <scope>NUCLEOTIDE SEQUENCE [LARGE SCALE GENOMIC DNA]</scope>
    <source>
        <strain evidence="2">cv. AL8/78</strain>
    </source>
</reference>